<accession>A0ABN3J0Z3</accession>
<dbReference type="Gene3D" id="1.10.606.20">
    <property type="match status" value="1"/>
</dbReference>
<comment type="caution">
    <text evidence="1">The sequence shown here is derived from an EMBL/GenBank/DDBJ whole genome shotgun (WGS) entry which is preliminary data.</text>
</comment>
<keyword evidence="2" id="KW-1185">Reference proteome</keyword>
<dbReference type="InterPro" id="IPR036938">
    <property type="entry name" value="PAP2/HPO_sf"/>
</dbReference>
<dbReference type="SUPFAM" id="SSF48317">
    <property type="entry name" value="Acid phosphatase/Vanadium-dependent haloperoxidase"/>
    <property type="match status" value="1"/>
</dbReference>
<dbReference type="RefSeq" id="WP_346139171.1">
    <property type="nucleotide sequence ID" value="NZ_BAAASE010000011.1"/>
</dbReference>
<evidence type="ECO:0000313" key="1">
    <source>
        <dbReference type="EMBL" id="GAA2419462.1"/>
    </source>
</evidence>
<protein>
    <recommendedName>
        <fullName evidence="3">Phosphatidic acid phosphatase type 2/haloperoxidase domain-containing protein</fullName>
    </recommendedName>
</protein>
<sequence>MRMLTGILGTSRVDLHIRSTTTGASRHYRYAHAYEQGVVDARVWGGIHTRTADEVGNATGRRLAAWALRRYFRPVR</sequence>
<evidence type="ECO:0008006" key="3">
    <source>
        <dbReference type="Google" id="ProtNLM"/>
    </source>
</evidence>
<organism evidence="1 2">
    <name type="scientific">Streptomyces coeruleofuscus</name>
    <dbReference type="NCBI Taxonomy" id="66879"/>
    <lineage>
        <taxon>Bacteria</taxon>
        <taxon>Bacillati</taxon>
        <taxon>Actinomycetota</taxon>
        <taxon>Actinomycetes</taxon>
        <taxon>Kitasatosporales</taxon>
        <taxon>Streptomycetaceae</taxon>
        <taxon>Streptomyces</taxon>
    </lineage>
</organism>
<name>A0ABN3J0Z3_9ACTN</name>
<dbReference type="EMBL" id="BAAASE010000011">
    <property type="protein sequence ID" value="GAA2419462.1"/>
    <property type="molecule type" value="Genomic_DNA"/>
</dbReference>
<proteinExistence type="predicted"/>
<reference evidence="1 2" key="1">
    <citation type="journal article" date="2019" name="Int. J. Syst. Evol. Microbiol.">
        <title>The Global Catalogue of Microorganisms (GCM) 10K type strain sequencing project: providing services to taxonomists for standard genome sequencing and annotation.</title>
        <authorList>
            <consortium name="The Broad Institute Genomics Platform"/>
            <consortium name="The Broad Institute Genome Sequencing Center for Infectious Disease"/>
            <person name="Wu L."/>
            <person name="Ma J."/>
        </authorList>
    </citation>
    <scope>NUCLEOTIDE SEQUENCE [LARGE SCALE GENOMIC DNA]</scope>
    <source>
        <strain evidence="1 2">JCM 4358</strain>
    </source>
</reference>
<dbReference type="Proteomes" id="UP001499986">
    <property type="component" value="Unassembled WGS sequence"/>
</dbReference>
<evidence type="ECO:0000313" key="2">
    <source>
        <dbReference type="Proteomes" id="UP001499986"/>
    </source>
</evidence>
<gene>
    <name evidence="1" type="ORF">GCM10010255_69370</name>
</gene>